<sequence length="95" mass="10863">MTAHVSNDPLHGITLEMQVNSLVARYGWAELSKRININCFKNDPSVKSSLKFLRRTPWARAEVEALYLASRDDAQPDSTPSSDEDPWSSWRRDKT</sequence>
<accession>A0AB34VEP8</accession>
<evidence type="ECO:0000313" key="2">
    <source>
        <dbReference type="EMBL" id="KTS96640.1"/>
    </source>
</evidence>
<dbReference type="InterPro" id="IPR036361">
    <property type="entry name" value="SAP_dom_sf"/>
</dbReference>
<dbReference type="RefSeq" id="WP_054687883.1">
    <property type="nucleotide sequence ID" value="NZ_LDSH01000019.1"/>
</dbReference>
<dbReference type="Proteomes" id="UP000072520">
    <property type="component" value="Unassembled WGS sequence"/>
</dbReference>
<organism evidence="2 3">
    <name type="scientific">Pantoea stewartii</name>
    <dbReference type="NCBI Taxonomy" id="66269"/>
    <lineage>
        <taxon>Bacteria</taxon>
        <taxon>Pseudomonadati</taxon>
        <taxon>Pseudomonadota</taxon>
        <taxon>Gammaproteobacteria</taxon>
        <taxon>Enterobacterales</taxon>
        <taxon>Erwiniaceae</taxon>
        <taxon>Pantoea</taxon>
    </lineage>
</organism>
<dbReference type="GO" id="GO:0003677">
    <property type="term" value="F:DNA binding"/>
    <property type="evidence" value="ECO:0007669"/>
    <property type="project" value="InterPro"/>
</dbReference>
<protein>
    <recommendedName>
        <fullName evidence="4">DUF2132 domain-containing protein</fullName>
    </recommendedName>
</protein>
<dbReference type="Pfam" id="PF09905">
    <property type="entry name" value="VF530"/>
    <property type="match status" value="1"/>
</dbReference>
<dbReference type="InterPro" id="IPR018668">
    <property type="entry name" value="DNA-binding_VF530-like"/>
</dbReference>
<comment type="caution">
    <text evidence="2">The sequence shown here is derived from an EMBL/GenBank/DDBJ whole genome shotgun (WGS) entry which is preliminary data.</text>
</comment>
<dbReference type="AlphaFoldDB" id="A0AB34VEP8"/>
<dbReference type="Gene3D" id="1.10.720.30">
    <property type="entry name" value="SAP domain"/>
    <property type="match status" value="1"/>
</dbReference>
<feature type="region of interest" description="Disordered" evidence="1">
    <location>
        <begin position="69"/>
        <end position="95"/>
    </location>
</feature>
<gene>
    <name evidence="2" type="ORF">RSA13_13510</name>
</gene>
<name>A0AB34VEP8_9GAMM</name>
<evidence type="ECO:0000256" key="1">
    <source>
        <dbReference type="SAM" id="MobiDB-lite"/>
    </source>
</evidence>
<dbReference type="EMBL" id="LDSI01000018">
    <property type="protein sequence ID" value="KTS96640.1"/>
    <property type="molecule type" value="Genomic_DNA"/>
</dbReference>
<evidence type="ECO:0000313" key="3">
    <source>
        <dbReference type="Proteomes" id="UP000072520"/>
    </source>
</evidence>
<reference evidence="2 3" key="1">
    <citation type="journal article" date="2016" name="Front. Microbiol.">
        <title>Genomic Resource of Rice Seed Associated Bacteria.</title>
        <authorList>
            <person name="Midha S."/>
            <person name="Bansal K."/>
            <person name="Sharma S."/>
            <person name="Kumar N."/>
            <person name="Patil P.P."/>
            <person name="Chaudhry V."/>
            <person name="Patil P.B."/>
        </authorList>
    </citation>
    <scope>NUCLEOTIDE SEQUENCE [LARGE SCALE GENOMIC DNA]</scope>
    <source>
        <strain evidence="2 3">RSA13</strain>
    </source>
</reference>
<evidence type="ECO:0008006" key="4">
    <source>
        <dbReference type="Google" id="ProtNLM"/>
    </source>
</evidence>
<proteinExistence type="predicted"/>